<feature type="transmembrane region" description="Helical" evidence="16">
    <location>
        <begin position="83"/>
        <end position="101"/>
    </location>
</feature>
<dbReference type="PANTHER" id="PTHR11435">
    <property type="entry name" value="NADH UBIQUINONE OXIDOREDUCTASE SUBUNIT ND6"/>
    <property type="match status" value="1"/>
</dbReference>
<evidence type="ECO:0000256" key="16">
    <source>
        <dbReference type="SAM" id="Phobius"/>
    </source>
</evidence>
<dbReference type="InterPro" id="IPR050269">
    <property type="entry name" value="ComplexI_Subunit6"/>
</dbReference>
<evidence type="ECO:0000256" key="13">
    <source>
        <dbReference type="ARBA" id="ARBA00023136"/>
    </source>
</evidence>
<keyword evidence="9" id="KW-0249">Electron transport</keyword>
<evidence type="ECO:0000256" key="12">
    <source>
        <dbReference type="ARBA" id="ARBA00023128"/>
    </source>
</evidence>
<protein>
    <recommendedName>
        <fullName evidence="4">NADH-ubiquinone oxidoreductase chain 6</fullName>
        <ecNumber evidence="3">7.1.1.2</ecNumber>
    </recommendedName>
    <alternativeName>
        <fullName evidence="14">NADH dehydrogenase subunit 6</fullName>
    </alternativeName>
</protein>
<dbReference type="GeneID" id="37867523"/>
<reference evidence="17" key="2">
    <citation type="submission" date="2017-08" db="EMBL/GenBank/DDBJ databases">
        <authorList>
            <person name="de Groot N.N."/>
        </authorList>
    </citation>
    <scope>NUCLEOTIDE SEQUENCE</scope>
</reference>
<sequence length="171" mass="19447">MYLLLLSSFTLISMSLCFMFLMHPLACGMTLILQTVLICISAGLMSNHMWFSYILFLIFLGATLILFIYVASLASNEVFKLSFPMMTAILLIIMISLLLFTQDFLLFQMKDLVESSFTSHIQMFESTQYKLKDIYNTPISPLTGFVILYLLLTLVVVVKLSSNFYGPLRLG</sequence>
<keyword evidence="5" id="KW-0813">Transport</keyword>
<geneLocation type="mitochondrion" evidence="17"/>
<dbReference type="PANTHER" id="PTHR11435:SF1">
    <property type="entry name" value="NADH-UBIQUINONE OXIDOREDUCTASE CHAIN 6"/>
    <property type="match status" value="1"/>
</dbReference>
<organism evidence="17">
    <name type="scientific">Palaemon capensis</name>
    <dbReference type="NCBI Taxonomy" id="1440474"/>
    <lineage>
        <taxon>Eukaryota</taxon>
        <taxon>Metazoa</taxon>
        <taxon>Ecdysozoa</taxon>
        <taxon>Arthropoda</taxon>
        <taxon>Crustacea</taxon>
        <taxon>Multicrustacea</taxon>
        <taxon>Malacostraca</taxon>
        <taxon>Eumalacostraca</taxon>
        <taxon>Eucarida</taxon>
        <taxon>Decapoda</taxon>
        <taxon>Pleocyemata</taxon>
        <taxon>Caridea</taxon>
        <taxon>Palaemonoidea</taxon>
        <taxon>Palaemonidae</taxon>
        <taxon>Palaemon</taxon>
    </lineage>
</organism>
<dbReference type="EC" id="7.1.1.2" evidence="3"/>
<comment type="subcellular location">
    <subcellularLocation>
        <location evidence="1">Mitochondrion membrane</location>
        <topology evidence="1">Multi-pass membrane protein</topology>
    </subcellularLocation>
</comment>
<evidence type="ECO:0000256" key="14">
    <source>
        <dbReference type="ARBA" id="ARBA00031019"/>
    </source>
</evidence>
<dbReference type="CTD" id="4541"/>
<keyword evidence="10 16" id="KW-1133">Transmembrane helix</keyword>
<dbReference type="GO" id="GO:0031966">
    <property type="term" value="C:mitochondrial membrane"/>
    <property type="evidence" value="ECO:0007669"/>
    <property type="project" value="UniProtKB-SubCell"/>
</dbReference>
<evidence type="ECO:0000256" key="8">
    <source>
        <dbReference type="ARBA" id="ARBA00022967"/>
    </source>
</evidence>
<keyword evidence="11" id="KW-0520">NAD</keyword>
<evidence type="ECO:0000256" key="4">
    <source>
        <dbReference type="ARBA" id="ARBA00021095"/>
    </source>
</evidence>
<dbReference type="RefSeq" id="YP_009514142.1">
    <property type="nucleotide sequence ID" value="NC_039373.1"/>
</dbReference>
<feature type="transmembrane region" description="Helical" evidence="16">
    <location>
        <begin position="139"/>
        <end position="160"/>
    </location>
</feature>
<evidence type="ECO:0000256" key="1">
    <source>
        <dbReference type="ARBA" id="ARBA00004225"/>
    </source>
</evidence>
<dbReference type="EMBL" id="MF797833">
    <property type="protein sequence ID" value="AXY96100.1"/>
    <property type="molecule type" value="Genomic_DNA"/>
</dbReference>
<evidence type="ECO:0000256" key="5">
    <source>
        <dbReference type="ARBA" id="ARBA00022448"/>
    </source>
</evidence>
<evidence type="ECO:0000313" key="17">
    <source>
        <dbReference type="EMBL" id="AXY96100.1"/>
    </source>
</evidence>
<evidence type="ECO:0000256" key="11">
    <source>
        <dbReference type="ARBA" id="ARBA00023027"/>
    </source>
</evidence>
<evidence type="ECO:0000256" key="15">
    <source>
        <dbReference type="ARBA" id="ARBA00049551"/>
    </source>
</evidence>
<dbReference type="GO" id="GO:0008137">
    <property type="term" value="F:NADH dehydrogenase (ubiquinone) activity"/>
    <property type="evidence" value="ECO:0007669"/>
    <property type="project" value="UniProtKB-EC"/>
</dbReference>
<keyword evidence="7 16" id="KW-0812">Transmembrane</keyword>
<keyword evidence="13 16" id="KW-0472">Membrane</keyword>
<evidence type="ECO:0000256" key="2">
    <source>
        <dbReference type="ARBA" id="ARBA00005698"/>
    </source>
</evidence>
<evidence type="ECO:0000256" key="10">
    <source>
        <dbReference type="ARBA" id="ARBA00022989"/>
    </source>
</evidence>
<dbReference type="AlphaFoldDB" id="A0A385JEK1"/>
<evidence type="ECO:0000256" key="9">
    <source>
        <dbReference type="ARBA" id="ARBA00022982"/>
    </source>
</evidence>
<comment type="similarity">
    <text evidence="2">Belongs to the complex I subunit 6 family.</text>
</comment>
<accession>A0A385JEK1</accession>
<gene>
    <name evidence="17" type="primary">ND6</name>
</gene>
<evidence type="ECO:0000256" key="6">
    <source>
        <dbReference type="ARBA" id="ARBA00022660"/>
    </source>
</evidence>
<evidence type="ECO:0000256" key="3">
    <source>
        <dbReference type="ARBA" id="ARBA00012944"/>
    </source>
</evidence>
<feature type="transmembrane region" description="Helical" evidence="16">
    <location>
        <begin position="49"/>
        <end position="71"/>
    </location>
</feature>
<proteinExistence type="inferred from homology"/>
<comment type="catalytic activity">
    <reaction evidence="15">
        <text>a ubiquinone + NADH + 5 H(+)(in) = a ubiquinol + NAD(+) + 4 H(+)(out)</text>
        <dbReference type="Rhea" id="RHEA:29091"/>
        <dbReference type="Rhea" id="RHEA-COMP:9565"/>
        <dbReference type="Rhea" id="RHEA-COMP:9566"/>
        <dbReference type="ChEBI" id="CHEBI:15378"/>
        <dbReference type="ChEBI" id="CHEBI:16389"/>
        <dbReference type="ChEBI" id="CHEBI:17976"/>
        <dbReference type="ChEBI" id="CHEBI:57540"/>
        <dbReference type="ChEBI" id="CHEBI:57945"/>
        <dbReference type="EC" id="7.1.1.2"/>
    </reaction>
</comment>
<name>A0A385JEK1_9EUCA</name>
<evidence type="ECO:0000256" key="7">
    <source>
        <dbReference type="ARBA" id="ARBA00022692"/>
    </source>
</evidence>
<reference evidence="17" key="1">
    <citation type="journal article" date="2017" name="Mitochondrial DNA Part B Resour">
        <title>Complete mitochondrial genome of the freshwater prawn Palaemon capensis (Crustacea: Palaemonidae).</title>
        <authorList>
            <person name="Wood L.E."/>
            <person name="De Grave S."/>
            <person name="van Heerden C.J."/>
            <person name="Daniels S.R."/>
        </authorList>
    </citation>
    <scope>NUCLEOTIDE SEQUENCE</scope>
</reference>
<keyword evidence="6" id="KW-0679">Respiratory chain</keyword>
<keyword evidence="8" id="KW-1278">Translocase</keyword>
<keyword evidence="12 17" id="KW-0496">Mitochondrion</keyword>